<evidence type="ECO:0000256" key="9">
    <source>
        <dbReference type="ARBA" id="ARBA00023242"/>
    </source>
</evidence>
<dbReference type="GO" id="GO:0003677">
    <property type="term" value="F:DNA binding"/>
    <property type="evidence" value="ECO:0007669"/>
    <property type="project" value="UniProtKB-KW"/>
</dbReference>
<keyword evidence="6" id="KW-0805">Transcription regulation</keyword>
<keyword evidence="8" id="KW-0804">Transcription</keyword>
<evidence type="ECO:0000256" key="6">
    <source>
        <dbReference type="ARBA" id="ARBA00023015"/>
    </source>
</evidence>
<evidence type="ECO:0000313" key="13">
    <source>
        <dbReference type="Proteomes" id="UP001175000"/>
    </source>
</evidence>
<evidence type="ECO:0000256" key="1">
    <source>
        <dbReference type="ARBA" id="ARBA00004123"/>
    </source>
</evidence>
<organism evidence="12 13">
    <name type="scientific">Immersiella caudata</name>
    <dbReference type="NCBI Taxonomy" id="314043"/>
    <lineage>
        <taxon>Eukaryota</taxon>
        <taxon>Fungi</taxon>
        <taxon>Dikarya</taxon>
        <taxon>Ascomycota</taxon>
        <taxon>Pezizomycotina</taxon>
        <taxon>Sordariomycetes</taxon>
        <taxon>Sordariomycetidae</taxon>
        <taxon>Sordariales</taxon>
        <taxon>Lasiosphaeriaceae</taxon>
        <taxon>Immersiella</taxon>
    </lineage>
</organism>
<feature type="non-terminal residue" evidence="12">
    <location>
        <position position="51"/>
    </location>
</feature>
<evidence type="ECO:0000256" key="4">
    <source>
        <dbReference type="ARBA" id="ARBA00022771"/>
    </source>
</evidence>
<evidence type="ECO:0000259" key="11">
    <source>
        <dbReference type="PROSITE" id="PS50157"/>
    </source>
</evidence>
<dbReference type="GO" id="GO:0005634">
    <property type="term" value="C:nucleus"/>
    <property type="evidence" value="ECO:0007669"/>
    <property type="project" value="UniProtKB-SubCell"/>
</dbReference>
<evidence type="ECO:0000256" key="3">
    <source>
        <dbReference type="ARBA" id="ARBA00022737"/>
    </source>
</evidence>
<dbReference type="Pfam" id="PF00096">
    <property type="entry name" value="zf-C2H2"/>
    <property type="match status" value="1"/>
</dbReference>
<evidence type="ECO:0000256" key="7">
    <source>
        <dbReference type="ARBA" id="ARBA00023125"/>
    </source>
</evidence>
<evidence type="ECO:0000256" key="8">
    <source>
        <dbReference type="ARBA" id="ARBA00023163"/>
    </source>
</evidence>
<gene>
    <name evidence="12" type="ORF">B0T14DRAFT_408066</name>
</gene>
<dbReference type="FunFam" id="3.30.160.60:FF:000322">
    <property type="entry name" value="GDNF-inducible zinc finger protein 1"/>
    <property type="match status" value="1"/>
</dbReference>
<accession>A0AA39XHB6</accession>
<dbReference type="EMBL" id="JAULSU010000001">
    <property type="protein sequence ID" value="KAK0633991.1"/>
    <property type="molecule type" value="Genomic_DNA"/>
</dbReference>
<feature type="non-terminal residue" evidence="12">
    <location>
        <position position="1"/>
    </location>
</feature>
<comment type="subcellular location">
    <subcellularLocation>
        <location evidence="1">Nucleus</location>
    </subcellularLocation>
</comment>
<reference evidence="12" key="1">
    <citation type="submission" date="2023-06" db="EMBL/GenBank/DDBJ databases">
        <title>Genome-scale phylogeny and comparative genomics of the fungal order Sordariales.</title>
        <authorList>
            <consortium name="Lawrence Berkeley National Laboratory"/>
            <person name="Hensen N."/>
            <person name="Bonometti L."/>
            <person name="Westerberg I."/>
            <person name="Brannstrom I.O."/>
            <person name="Guillou S."/>
            <person name="Cros-Aarteil S."/>
            <person name="Calhoun S."/>
            <person name="Haridas S."/>
            <person name="Kuo A."/>
            <person name="Mondo S."/>
            <person name="Pangilinan J."/>
            <person name="Riley R."/>
            <person name="Labutti K."/>
            <person name="Andreopoulos B."/>
            <person name="Lipzen A."/>
            <person name="Chen C."/>
            <person name="Yanf M."/>
            <person name="Daum C."/>
            <person name="Ng V."/>
            <person name="Clum A."/>
            <person name="Steindorff A."/>
            <person name="Ohm R."/>
            <person name="Martin F."/>
            <person name="Silar P."/>
            <person name="Natvig D."/>
            <person name="Lalanne C."/>
            <person name="Gautier V."/>
            <person name="Ament-Velasquez S.L."/>
            <person name="Kruys A."/>
            <person name="Hutchinson M.I."/>
            <person name="Powell A.J."/>
            <person name="Barry K."/>
            <person name="Miller A.N."/>
            <person name="Grigoriev I.V."/>
            <person name="Debuchy R."/>
            <person name="Gladieux P."/>
            <person name="Thoren M.H."/>
            <person name="Johannesson H."/>
        </authorList>
    </citation>
    <scope>NUCLEOTIDE SEQUENCE</scope>
    <source>
        <strain evidence="12">CBS 606.72</strain>
    </source>
</reference>
<dbReference type="PROSITE" id="PS00028">
    <property type="entry name" value="ZINC_FINGER_C2H2_1"/>
    <property type="match status" value="1"/>
</dbReference>
<evidence type="ECO:0000313" key="12">
    <source>
        <dbReference type="EMBL" id="KAK0633991.1"/>
    </source>
</evidence>
<sequence length="51" mass="6037">KPYGCELCPRRFYQKRDLKKHSRTHFGGPLWPCPFDGCEGKFTVDDNLVRH</sequence>
<dbReference type="SUPFAM" id="SSF57667">
    <property type="entry name" value="beta-beta-alpha zinc fingers"/>
    <property type="match status" value="1"/>
</dbReference>
<keyword evidence="7" id="KW-0238">DNA-binding</keyword>
<evidence type="ECO:0000256" key="5">
    <source>
        <dbReference type="ARBA" id="ARBA00022833"/>
    </source>
</evidence>
<proteinExistence type="predicted"/>
<dbReference type="PROSITE" id="PS50157">
    <property type="entry name" value="ZINC_FINGER_C2H2_2"/>
    <property type="match status" value="1"/>
</dbReference>
<dbReference type="Gene3D" id="3.30.160.60">
    <property type="entry name" value="Classic Zinc Finger"/>
    <property type="match status" value="1"/>
</dbReference>
<feature type="domain" description="C2H2-type" evidence="11">
    <location>
        <begin position="3"/>
        <end position="27"/>
    </location>
</feature>
<protein>
    <recommendedName>
        <fullName evidence="11">C2H2-type domain-containing protein</fullName>
    </recommendedName>
</protein>
<dbReference type="InterPro" id="IPR036236">
    <property type="entry name" value="Znf_C2H2_sf"/>
</dbReference>
<comment type="caution">
    <text evidence="12">The sequence shown here is derived from an EMBL/GenBank/DDBJ whole genome shotgun (WGS) entry which is preliminary data.</text>
</comment>
<evidence type="ECO:0000256" key="2">
    <source>
        <dbReference type="ARBA" id="ARBA00022723"/>
    </source>
</evidence>
<dbReference type="Proteomes" id="UP001175000">
    <property type="component" value="Unassembled WGS sequence"/>
</dbReference>
<keyword evidence="3" id="KW-0677">Repeat</keyword>
<keyword evidence="5" id="KW-0862">Zinc</keyword>
<dbReference type="AlphaFoldDB" id="A0AA39XHB6"/>
<evidence type="ECO:0000256" key="10">
    <source>
        <dbReference type="PROSITE-ProRule" id="PRU00042"/>
    </source>
</evidence>
<name>A0AA39XHB6_9PEZI</name>
<dbReference type="InterPro" id="IPR013087">
    <property type="entry name" value="Znf_C2H2_type"/>
</dbReference>
<keyword evidence="2" id="KW-0479">Metal-binding</keyword>
<keyword evidence="9" id="KW-0539">Nucleus</keyword>
<keyword evidence="13" id="KW-1185">Reference proteome</keyword>
<dbReference type="GO" id="GO:0008270">
    <property type="term" value="F:zinc ion binding"/>
    <property type="evidence" value="ECO:0007669"/>
    <property type="project" value="UniProtKB-KW"/>
</dbReference>
<keyword evidence="4 10" id="KW-0863">Zinc-finger</keyword>